<gene>
    <name evidence="1" type="ORF">V7S43_012849</name>
</gene>
<evidence type="ECO:0000313" key="2">
    <source>
        <dbReference type="Proteomes" id="UP001632037"/>
    </source>
</evidence>
<dbReference type="Proteomes" id="UP001632037">
    <property type="component" value="Unassembled WGS sequence"/>
</dbReference>
<proteinExistence type="predicted"/>
<evidence type="ECO:0000313" key="1">
    <source>
        <dbReference type="EMBL" id="KAL3662042.1"/>
    </source>
</evidence>
<dbReference type="EMBL" id="JBIMZQ010000033">
    <property type="protein sequence ID" value="KAL3662042.1"/>
    <property type="molecule type" value="Genomic_DNA"/>
</dbReference>
<reference evidence="1 2" key="1">
    <citation type="submission" date="2024-09" db="EMBL/GenBank/DDBJ databases">
        <title>Genome sequencing and assembly of Phytophthora oleae, isolate VK10A, causative agent of rot of olive drupes.</title>
        <authorList>
            <person name="Conti Taguali S."/>
            <person name="Riolo M."/>
            <person name="La Spada F."/>
            <person name="Cacciola S.O."/>
            <person name="Dionisio G."/>
        </authorList>
    </citation>
    <scope>NUCLEOTIDE SEQUENCE [LARGE SCALE GENOMIC DNA]</scope>
    <source>
        <strain evidence="1 2">VK10A</strain>
    </source>
</reference>
<dbReference type="PANTHER" id="PTHR46586:SF3">
    <property type="entry name" value="ANKYRIN REPEAT-CONTAINING PROTEIN"/>
    <property type="match status" value="1"/>
</dbReference>
<dbReference type="PANTHER" id="PTHR46586">
    <property type="entry name" value="ANKYRIN REPEAT-CONTAINING PROTEIN"/>
    <property type="match status" value="1"/>
</dbReference>
<evidence type="ECO:0008006" key="3">
    <source>
        <dbReference type="Google" id="ProtNLM"/>
    </source>
</evidence>
<protein>
    <recommendedName>
        <fullName evidence="3">Ankyrin repeat-containing domain</fullName>
    </recommendedName>
</protein>
<keyword evidence="2" id="KW-1185">Reference proteome</keyword>
<organism evidence="1 2">
    <name type="scientific">Phytophthora oleae</name>
    <dbReference type="NCBI Taxonomy" id="2107226"/>
    <lineage>
        <taxon>Eukaryota</taxon>
        <taxon>Sar</taxon>
        <taxon>Stramenopiles</taxon>
        <taxon>Oomycota</taxon>
        <taxon>Peronosporomycetes</taxon>
        <taxon>Peronosporales</taxon>
        <taxon>Peronosporaceae</taxon>
        <taxon>Phytophthora</taxon>
    </lineage>
</organism>
<dbReference type="Gene3D" id="1.25.40.20">
    <property type="entry name" value="Ankyrin repeat-containing domain"/>
    <property type="match status" value="1"/>
</dbReference>
<name>A0ABD3F5D4_9STRA</name>
<dbReference type="SUPFAM" id="SSF48403">
    <property type="entry name" value="Ankyrin repeat"/>
    <property type="match status" value="1"/>
</dbReference>
<comment type="caution">
    <text evidence="1">The sequence shown here is derived from an EMBL/GenBank/DDBJ whole genome shotgun (WGS) entry which is preliminary data.</text>
</comment>
<sequence length="282" mass="31922">MSSHPQWRVSSDVITHEAVYQNQLEELKWAIANDFWLGEVKLNRRETEWPERKEVLLYLLDLEEITVRAVARQAAEAGDISFLEWFLVHNQPDFPSEAMFAAAGAGQLGVVKYLYQEYYDNPNIVLFREVEVILPRQVREDNFFRPSTTMDVAARNGHLDVLQFLHEIERHSVITSHPGQHPRCTSAAMDAAAARGHLDVVKWLHLHRTEGCTTKAMDLAASRRFHVPSCRGSPTDTCCLDKVPSGFYANQLEVVKWLQANRSEGCTDIAMDGAASNGDLQC</sequence>
<dbReference type="AlphaFoldDB" id="A0ABD3F5D4"/>
<dbReference type="InterPro" id="IPR036770">
    <property type="entry name" value="Ankyrin_rpt-contain_sf"/>
</dbReference>
<dbReference type="InterPro" id="IPR052050">
    <property type="entry name" value="SecEffector_AnkRepeat"/>
</dbReference>
<accession>A0ABD3F5D4</accession>